<evidence type="ECO:0000313" key="5">
    <source>
        <dbReference type="Proteomes" id="UP000371041"/>
    </source>
</evidence>
<dbReference type="PANTHER" id="PTHR33988:SF2">
    <property type="entry name" value="ENDORIBONUCLEASE MAZF"/>
    <property type="match status" value="1"/>
</dbReference>
<dbReference type="GO" id="GO:0003677">
    <property type="term" value="F:DNA binding"/>
    <property type="evidence" value="ECO:0007669"/>
    <property type="project" value="InterPro"/>
</dbReference>
<dbReference type="Gene3D" id="2.30.30.110">
    <property type="match status" value="1"/>
</dbReference>
<dbReference type="EMBL" id="CP045929">
    <property type="protein sequence ID" value="QGK68298.1"/>
    <property type="molecule type" value="Genomic_DNA"/>
</dbReference>
<organism evidence="4 5">
    <name type="scientific">Allosaccharopolyspora coralli</name>
    <dbReference type="NCBI Taxonomy" id="2665642"/>
    <lineage>
        <taxon>Bacteria</taxon>
        <taxon>Bacillati</taxon>
        <taxon>Actinomycetota</taxon>
        <taxon>Actinomycetes</taxon>
        <taxon>Pseudonocardiales</taxon>
        <taxon>Pseudonocardiaceae</taxon>
        <taxon>Allosaccharopolyspora</taxon>
    </lineage>
</organism>
<gene>
    <name evidence="4" type="ORF">GIY23_00805</name>
</gene>
<evidence type="ECO:0000256" key="3">
    <source>
        <dbReference type="PIRNR" id="PIRNR033490"/>
    </source>
</evidence>
<proteinExistence type="inferred from homology"/>
<dbReference type="PIRSF" id="PIRSF033490">
    <property type="entry name" value="MazF"/>
    <property type="match status" value="1"/>
</dbReference>
<sequence length="114" mass="12380">MVIERANIYWSDLGAPQGSRPAQHRPVLIVQSDGLNASRLSTALAAVITSHTDLALKPGTVFLPSRATGLPRDSVVNVTALVTLDKDELREWVGILPLSLMREVDQGLRLTLDL</sequence>
<dbReference type="PANTHER" id="PTHR33988">
    <property type="entry name" value="ENDORIBONUCLEASE MAZF-RELATED"/>
    <property type="match status" value="1"/>
</dbReference>
<dbReference type="GO" id="GO:0004521">
    <property type="term" value="F:RNA endonuclease activity"/>
    <property type="evidence" value="ECO:0007669"/>
    <property type="project" value="TreeGrafter"/>
</dbReference>
<dbReference type="InterPro" id="IPR011067">
    <property type="entry name" value="Plasmid_toxin/cell-grow_inhib"/>
</dbReference>
<dbReference type="InterPro" id="IPR003477">
    <property type="entry name" value="PemK-like"/>
</dbReference>
<dbReference type="KEGG" id="sace:GIY23_00805"/>
<dbReference type="GO" id="GO:0016075">
    <property type="term" value="P:rRNA catabolic process"/>
    <property type="evidence" value="ECO:0007669"/>
    <property type="project" value="TreeGrafter"/>
</dbReference>
<keyword evidence="5" id="KW-1185">Reference proteome</keyword>
<name>A0A5Q3Q107_9PSEU</name>
<protein>
    <recommendedName>
        <fullName evidence="3">mRNA interferase</fullName>
        <ecNumber evidence="3">3.1.-.-</ecNumber>
    </recommendedName>
</protein>
<dbReference type="SUPFAM" id="SSF50118">
    <property type="entry name" value="Cell growth inhibitor/plasmid maintenance toxic component"/>
    <property type="match status" value="1"/>
</dbReference>
<keyword evidence="3" id="KW-0255">Endonuclease</keyword>
<comment type="function">
    <text evidence="3">Toxic component of a type II toxin-antitoxin (TA) system.</text>
</comment>
<dbReference type="GO" id="GO:0016787">
    <property type="term" value="F:hydrolase activity"/>
    <property type="evidence" value="ECO:0007669"/>
    <property type="project" value="UniProtKB-KW"/>
</dbReference>
<keyword evidence="2" id="KW-1277">Toxin-antitoxin system</keyword>
<dbReference type="AlphaFoldDB" id="A0A5Q3Q107"/>
<evidence type="ECO:0000256" key="2">
    <source>
        <dbReference type="ARBA" id="ARBA00022649"/>
    </source>
</evidence>
<evidence type="ECO:0000313" key="4">
    <source>
        <dbReference type="EMBL" id="QGK68298.1"/>
    </source>
</evidence>
<keyword evidence="3" id="KW-0378">Hydrolase</keyword>
<keyword evidence="3" id="KW-0540">Nuclease</keyword>
<reference evidence="5" key="1">
    <citation type="submission" date="2019-11" db="EMBL/GenBank/DDBJ databases">
        <title>The complete genome sequence of Saccharopolyspora sp. E2A.</title>
        <authorList>
            <person name="Zhang G."/>
        </authorList>
    </citation>
    <scope>NUCLEOTIDE SEQUENCE [LARGE SCALE GENOMIC DNA]</scope>
    <source>
        <strain evidence="5">E2A</strain>
    </source>
</reference>
<evidence type="ECO:0000256" key="1">
    <source>
        <dbReference type="ARBA" id="ARBA00007521"/>
    </source>
</evidence>
<comment type="similarity">
    <text evidence="1 3">Belongs to the PemK/MazF family.</text>
</comment>
<dbReference type="Proteomes" id="UP000371041">
    <property type="component" value="Chromosome"/>
</dbReference>
<dbReference type="Pfam" id="PF02452">
    <property type="entry name" value="PemK_toxin"/>
    <property type="match status" value="1"/>
</dbReference>
<dbReference type="EC" id="3.1.-.-" evidence="3"/>
<accession>A0A5Q3Q107</accession>
<dbReference type="GO" id="GO:0006402">
    <property type="term" value="P:mRNA catabolic process"/>
    <property type="evidence" value="ECO:0007669"/>
    <property type="project" value="TreeGrafter"/>
</dbReference>